<comment type="caution">
    <text evidence="3">The sequence shown here is derived from an EMBL/GenBank/DDBJ whole genome shotgun (WGS) entry which is preliminary data.</text>
</comment>
<dbReference type="GO" id="GO:0090313">
    <property type="term" value="P:regulation of protein targeting to membrane"/>
    <property type="evidence" value="ECO:0007669"/>
    <property type="project" value="TreeGrafter"/>
</dbReference>
<evidence type="ECO:0000259" key="2">
    <source>
        <dbReference type="Pfam" id="PF05170"/>
    </source>
</evidence>
<feature type="compositionally biased region" description="Basic and acidic residues" evidence="1">
    <location>
        <begin position="961"/>
        <end position="978"/>
    </location>
</feature>
<organism evidence="3 4">
    <name type="scientific">Hymenobacter montanus</name>
    <dbReference type="NCBI Taxonomy" id="2771359"/>
    <lineage>
        <taxon>Bacteria</taxon>
        <taxon>Pseudomonadati</taxon>
        <taxon>Bacteroidota</taxon>
        <taxon>Cytophagia</taxon>
        <taxon>Cytophagales</taxon>
        <taxon>Hymenobacteraceae</taxon>
        <taxon>Hymenobacter</taxon>
    </lineage>
</organism>
<sequence>MRKILLGVVVFLVVLVAAVALAPVLFKDKLRALADKQIAQRVRAKVQYNPADIDVSLLRSFPDMTLNIRDLRVIGLDSFSRDTLAYLPSLRVGLDVMSVVRGGQIDIKSVELERPDLSLRRLKSGLASWDVMISDSAAAAKGQDTTQVNLAIKGWKMTGAHLRYEDLTLPFRMEARGVNHSGSGDFASNVFDMRSETTATDLDMVYNNVAYVTDKQLSADVTMNMDLNKSLYTFKDNKIKLNDFPFSFTGAIGLPNATDITYDITFKALEADFKTLLSLVPGVFTEKFKNIETGGKVAFDGYYKGTQNAQRMPGYGVNLVVTNGRFQYPDLPQAAKNINLKMQVDNPSGITDNVKVNIPQFHLDLGPNPVDGNVSIDGLAPMKVDGRVKANVNLAEALKVYPVKDLAMRGQLFVDGTAQGVYSKTQMPVVNAAIRLTDAFVKSAKFPAPIENINLNGTVVNTTGQVNDTQINLPQFRMVLEGESLEGRLTARNIDQPVFDADVRGAVDLTKITKIFPLKDMTVTGRVAGDIAAKGNMADVEAGRYQNVVASGTVKATNVTYKSKDLPQGVKISSGTATFNNNQIAVQSLSGTAGSSDFAASGSVSNYLGYLFTPGQALKGKMTVNSRNFNVNEWMVDEVSAKPTATGAKAPTKANGVLQIPKYFDLVLNSHVDNVTYDNLKLTNAQGTVTVRDQVATLSNMTFNTLGGSFATTGSYSSKNLAHPTFDFGLNIKNLNFQQAFSAFNTVKTLVPLASQVEGVFGTNFKVSGEMGADMLPNLATLSGKGVFDIVRAAINQSEVMTKMASLTTLPELKTIVVVDKKINANLVNGSLVVQPFDLTVGDVKMTIGGSNSLTGALAYITALNVPTGKLGSAFSSKLTQLTGVKDIQGTDRVTLGLNIGGTVTSPNVKLTSGSVKDQGKTIVTNVVKTKLTDALLGFAQKKQGQPDTARRSANGADLSPEEKARITAEKAKLDAQNRLRNQIGQGLNGLFGKPKPKPKPADSQPADSAKKGG</sequence>
<dbReference type="GO" id="GO:0005886">
    <property type="term" value="C:plasma membrane"/>
    <property type="evidence" value="ECO:0007669"/>
    <property type="project" value="TreeGrafter"/>
</dbReference>
<feature type="domain" description="AsmA" evidence="2">
    <location>
        <begin position="2"/>
        <end position="229"/>
    </location>
</feature>
<feature type="region of interest" description="Disordered" evidence="1">
    <location>
        <begin position="942"/>
        <end position="1014"/>
    </location>
</feature>
<reference evidence="3" key="1">
    <citation type="submission" date="2020-09" db="EMBL/GenBank/DDBJ databases">
        <authorList>
            <person name="Kim M.K."/>
        </authorList>
    </citation>
    <scope>NUCLEOTIDE SEQUENCE</scope>
    <source>
        <strain evidence="3">BT664</strain>
    </source>
</reference>
<dbReference type="PANTHER" id="PTHR30441:SF8">
    <property type="entry name" value="DUF748 DOMAIN-CONTAINING PROTEIN"/>
    <property type="match status" value="1"/>
</dbReference>
<dbReference type="Proteomes" id="UP000612233">
    <property type="component" value="Unassembled WGS sequence"/>
</dbReference>
<protein>
    <submittedName>
        <fullName evidence="3">AsmA family protein</fullName>
    </submittedName>
</protein>
<accession>A0A927BF94</accession>
<dbReference type="PANTHER" id="PTHR30441">
    <property type="entry name" value="DUF748 DOMAIN-CONTAINING PROTEIN"/>
    <property type="match status" value="1"/>
</dbReference>
<dbReference type="RefSeq" id="WP_191006613.1">
    <property type="nucleotide sequence ID" value="NZ_JACXAD010000023.1"/>
</dbReference>
<keyword evidence="4" id="KW-1185">Reference proteome</keyword>
<proteinExistence type="predicted"/>
<dbReference type="InterPro" id="IPR007844">
    <property type="entry name" value="AsmA"/>
</dbReference>
<dbReference type="Pfam" id="PF05170">
    <property type="entry name" value="AsmA"/>
    <property type="match status" value="1"/>
</dbReference>
<dbReference type="EMBL" id="JACXAD010000023">
    <property type="protein sequence ID" value="MBD2769806.1"/>
    <property type="molecule type" value="Genomic_DNA"/>
</dbReference>
<evidence type="ECO:0000313" key="4">
    <source>
        <dbReference type="Proteomes" id="UP000612233"/>
    </source>
</evidence>
<dbReference type="AlphaFoldDB" id="A0A927BF94"/>
<name>A0A927BF94_9BACT</name>
<evidence type="ECO:0000256" key="1">
    <source>
        <dbReference type="SAM" id="MobiDB-lite"/>
    </source>
</evidence>
<evidence type="ECO:0000313" key="3">
    <source>
        <dbReference type="EMBL" id="MBD2769806.1"/>
    </source>
</evidence>
<dbReference type="InterPro" id="IPR052894">
    <property type="entry name" value="AsmA-related"/>
</dbReference>
<gene>
    <name evidence="3" type="ORF">IC235_18105</name>
</gene>